<dbReference type="EMBL" id="QZDO01000038">
    <property type="protein sequence ID" value="RJL71865.1"/>
    <property type="molecule type" value="Genomic_DNA"/>
</dbReference>
<dbReference type="Proteomes" id="UP000245055">
    <property type="component" value="Unassembled WGS sequence"/>
</dbReference>
<reference evidence="1 3" key="1">
    <citation type="submission" date="2018-05" db="EMBL/GenBank/DDBJ databases">
        <title>Genomic diversity of pathogens causing Blackleg of Potato in Pakistan.</title>
        <authorList>
            <person name="Sarfraz S."/>
            <person name="Riaz K."/>
            <person name="Oulghazi S."/>
            <person name="Cigna J."/>
            <person name="Sahi S.T."/>
            <person name="Khan S.H."/>
            <person name="Hameed A."/>
            <person name="Faure D."/>
        </authorList>
    </citation>
    <scope>NUCLEOTIDE SEQUENCE [LARGE SCALE GENOMIC DNA]</scope>
    <source>
        <strain evidence="1 3">SS70</strain>
    </source>
</reference>
<comment type="caution">
    <text evidence="1">The sequence shown here is derived from an EMBL/GenBank/DDBJ whole genome shotgun (WGS) entry which is preliminary data.</text>
</comment>
<sequence>MRGYAPILAEAMQAVRRCMVINCDNAAFIPVVPAGLVCVGDANNIKGYLIIPEAGPKQR</sequence>
<evidence type="ECO:0000313" key="4">
    <source>
        <dbReference type="Proteomes" id="UP000266633"/>
    </source>
</evidence>
<gene>
    <name evidence="2" type="ORF">D5077_12055</name>
    <name evidence="1" type="ORF">DF213_07015</name>
</gene>
<evidence type="ECO:0000313" key="2">
    <source>
        <dbReference type="EMBL" id="RJL71865.1"/>
    </source>
</evidence>
<name>A0AAX1C8R4_9GAMM</name>
<accession>A0AAX1C8R4</accession>
<proteinExistence type="predicted"/>
<protein>
    <submittedName>
        <fullName evidence="1">Uncharacterized protein</fullName>
    </submittedName>
</protein>
<dbReference type="AlphaFoldDB" id="A0AAX1C8R4"/>
<keyword evidence="4" id="KW-1185">Reference proteome</keyword>
<evidence type="ECO:0000313" key="3">
    <source>
        <dbReference type="Proteomes" id="UP000245055"/>
    </source>
</evidence>
<dbReference type="EMBL" id="QESZ01000009">
    <property type="protein sequence ID" value="PWD74486.1"/>
    <property type="molecule type" value="Genomic_DNA"/>
</dbReference>
<organism evidence="1 3">
    <name type="scientific">Dickeya dianthicola</name>
    <dbReference type="NCBI Taxonomy" id="204039"/>
    <lineage>
        <taxon>Bacteria</taxon>
        <taxon>Pseudomonadati</taxon>
        <taxon>Pseudomonadota</taxon>
        <taxon>Gammaproteobacteria</taxon>
        <taxon>Enterobacterales</taxon>
        <taxon>Pectobacteriaceae</taxon>
        <taxon>Dickeya</taxon>
    </lineage>
</organism>
<evidence type="ECO:0000313" key="1">
    <source>
        <dbReference type="EMBL" id="PWD74486.1"/>
    </source>
</evidence>
<dbReference type="Proteomes" id="UP000266633">
    <property type="component" value="Unassembled WGS sequence"/>
</dbReference>
<reference evidence="2 4" key="2">
    <citation type="submission" date="2018-09" db="EMBL/GenBank/DDBJ databases">
        <title>Phylogenetic diversity of Pectobacterium and Dickeya strains causing blackleg disease of potato in Morocco.</title>
        <authorList>
            <person name="Oulghazi S."/>
            <person name="Moumni M."/>
            <person name="Faure D."/>
        </authorList>
    </citation>
    <scope>NUCLEOTIDE SEQUENCE [LARGE SCALE GENOMIC DNA]</scope>
    <source>
        <strain evidence="2 4">S4.16.03.LID</strain>
    </source>
</reference>